<feature type="domain" description="Mannitol dehydrogenase C-terminal" evidence="3">
    <location>
        <begin position="262"/>
        <end position="398"/>
    </location>
</feature>
<dbReference type="Proteomes" id="UP000254508">
    <property type="component" value="Chromosome"/>
</dbReference>
<name>A0A345YHA4_9SPHN</name>
<dbReference type="OrthoDB" id="271711at2"/>
<dbReference type="GO" id="GO:0016616">
    <property type="term" value="F:oxidoreductase activity, acting on the CH-OH group of donors, NAD or NADP as acceptor"/>
    <property type="evidence" value="ECO:0007669"/>
    <property type="project" value="TreeGrafter"/>
</dbReference>
<reference evidence="5" key="1">
    <citation type="submission" date="2018-07" db="EMBL/GenBank/DDBJ databases">
        <title>Genome sequence of Erythrobacter strain YH-07, an antagonistic bacterium isolated from Yellow Sea.</title>
        <authorList>
            <person name="Tang T."/>
            <person name="Liu Q."/>
            <person name="Sun X."/>
        </authorList>
    </citation>
    <scope>NUCLEOTIDE SEQUENCE [LARGE SCALE GENOMIC DNA]</scope>
    <source>
        <strain evidence="5">YH-07</strain>
    </source>
</reference>
<dbReference type="InterPro" id="IPR000669">
    <property type="entry name" value="Mannitol_DH"/>
</dbReference>
<dbReference type="EMBL" id="CP031357">
    <property type="protein sequence ID" value="AXK43306.1"/>
    <property type="molecule type" value="Genomic_DNA"/>
</dbReference>
<dbReference type="InterPro" id="IPR036291">
    <property type="entry name" value="NAD(P)-bd_dom_sf"/>
</dbReference>
<dbReference type="Gene3D" id="3.40.50.720">
    <property type="entry name" value="NAD(P)-binding Rossmann-like Domain"/>
    <property type="match status" value="1"/>
</dbReference>
<protein>
    <submittedName>
        <fullName evidence="4">Mannitol dehydrogenase family protein</fullName>
    </submittedName>
</protein>
<proteinExistence type="predicted"/>
<dbReference type="KEGG" id="err:DVR09_14175"/>
<dbReference type="PANTHER" id="PTHR43362:SF1">
    <property type="entry name" value="MANNITOL DEHYDROGENASE 2-RELATED"/>
    <property type="match status" value="1"/>
</dbReference>
<keyword evidence="1" id="KW-0560">Oxidoreductase</keyword>
<evidence type="ECO:0000256" key="1">
    <source>
        <dbReference type="ARBA" id="ARBA00023002"/>
    </source>
</evidence>
<keyword evidence="5" id="KW-1185">Reference proteome</keyword>
<evidence type="ECO:0000313" key="4">
    <source>
        <dbReference type="EMBL" id="AXK43306.1"/>
    </source>
</evidence>
<dbReference type="Pfam" id="PF08125">
    <property type="entry name" value="Mannitol_dh_C"/>
    <property type="match status" value="1"/>
</dbReference>
<dbReference type="Pfam" id="PF01232">
    <property type="entry name" value="Mannitol_dh"/>
    <property type="match status" value="1"/>
</dbReference>
<gene>
    <name evidence="4" type="ORF">DVR09_14175</name>
</gene>
<dbReference type="Gene3D" id="1.10.1040.10">
    <property type="entry name" value="N-(1-d-carboxylethyl)-l-norvaline Dehydrogenase, domain 2"/>
    <property type="match status" value="1"/>
</dbReference>
<dbReference type="InterPro" id="IPR013131">
    <property type="entry name" value="Mannitol_DH_N"/>
</dbReference>
<dbReference type="InterPro" id="IPR013118">
    <property type="entry name" value="Mannitol_DH_C"/>
</dbReference>
<dbReference type="RefSeq" id="WP_115417621.1">
    <property type="nucleotide sequence ID" value="NZ_CP031357.1"/>
</dbReference>
<dbReference type="InterPro" id="IPR050988">
    <property type="entry name" value="Mannitol_DH/Oxidoreductase"/>
</dbReference>
<dbReference type="AlphaFoldDB" id="A0A345YHA4"/>
<dbReference type="PANTHER" id="PTHR43362">
    <property type="entry name" value="MANNITOL DEHYDROGENASE DSF1-RELATED"/>
    <property type="match status" value="1"/>
</dbReference>
<sequence>MPETVSRPGYDRKQQTRGIVHFGLGAFTRAHQAAYTDEAMNAGDAGWMITGVSLRSPTVAQQMNPQDGLYLIAERSGNGTHYRLGKAIRDVLVASESPEAVIEALADPETRIVSFTVTEKGYCRAPDGSLDLELARQRSFYPLLANALRLRKETSAGGVTLLSCDNLAGNGAVLGRLMGQYLETEAADLVDWFAAHCTCPSTMVDRIVPATTDQDRNSAQQDAGLRDEALVVTEPFRQWVIEDRFAAGRPKWEDTGAQLVSNVAPYETAKLRMLNGAHSLLAYCGLQKGYTFVHEAIVDHALRAAVEALMAEAIPTIEAGPDQDLQAYAAALIERFANPALNHRLAQIAMDGSQKIPQRWLETLEASRKIGRSCPSIILGLSAWVFHLREATHVSDPASEELIRVAYETDMNAIFDALFGPDGYFSATWYPCERDRQSFTRMLMESSE</sequence>
<dbReference type="InterPro" id="IPR013328">
    <property type="entry name" value="6PGD_dom2"/>
</dbReference>
<dbReference type="SUPFAM" id="SSF51735">
    <property type="entry name" value="NAD(P)-binding Rossmann-fold domains"/>
    <property type="match status" value="1"/>
</dbReference>
<organism evidence="4 5">
    <name type="scientific">Erythrobacter aureus</name>
    <dbReference type="NCBI Taxonomy" id="2182384"/>
    <lineage>
        <taxon>Bacteria</taxon>
        <taxon>Pseudomonadati</taxon>
        <taxon>Pseudomonadota</taxon>
        <taxon>Alphaproteobacteria</taxon>
        <taxon>Sphingomonadales</taxon>
        <taxon>Erythrobacteraceae</taxon>
        <taxon>Erythrobacter/Porphyrobacter group</taxon>
        <taxon>Erythrobacter</taxon>
    </lineage>
</organism>
<accession>A0A345YHA4</accession>
<evidence type="ECO:0000259" key="3">
    <source>
        <dbReference type="Pfam" id="PF08125"/>
    </source>
</evidence>
<evidence type="ECO:0000259" key="2">
    <source>
        <dbReference type="Pfam" id="PF01232"/>
    </source>
</evidence>
<feature type="domain" description="Mannitol dehydrogenase N-terminal" evidence="2">
    <location>
        <begin position="18"/>
        <end position="253"/>
    </location>
</feature>
<dbReference type="InterPro" id="IPR008927">
    <property type="entry name" value="6-PGluconate_DH-like_C_sf"/>
</dbReference>
<dbReference type="SUPFAM" id="SSF48179">
    <property type="entry name" value="6-phosphogluconate dehydrogenase C-terminal domain-like"/>
    <property type="match status" value="1"/>
</dbReference>
<dbReference type="PRINTS" id="PR00084">
    <property type="entry name" value="MTLDHDRGNASE"/>
</dbReference>
<evidence type="ECO:0000313" key="5">
    <source>
        <dbReference type="Proteomes" id="UP000254508"/>
    </source>
</evidence>